<evidence type="ECO:0000313" key="1">
    <source>
        <dbReference type="EMBL" id="GAT55988.1"/>
    </source>
</evidence>
<dbReference type="EMBL" id="DF849190">
    <property type="protein sequence ID" value="GAT55988.1"/>
    <property type="molecule type" value="Genomic_DNA"/>
</dbReference>
<sequence length="113" mass="12811">MHAYTQYRTGGRRAFISALSTSFSHNPNYPPFLDPPSVRDLRVLDGNTRIREAKRHRRACRPTTLYPSRLSDTEPDIDILALGAETSIWIYLSPQTTTACWGPRNYGTRATAK</sequence>
<evidence type="ECO:0000313" key="2">
    <source>
        <dbReference type="Proteomes" id="UP000815677"/>
    </source>
</evidence>
<accession>A0ABQ0LY69</accession>
<name>A0ABQ0LY69_MYCCL</name>
<protein>
    <submittedName>
        <fullName evidence="1">Uncharacterized protein</fullName>
    </submittedName>
</protein>
<gene>
    <name evidence="1" type="ORF">MCHLO_12699</name>
</gene>
<proteinExistence type="predicted"/>
<reference evidence="1" key="1">
    <citation type="submission" date="2014-09" db="EMBL/GenBank/DDBJ databases">
        <title>Genome sequence of the luminous mushroom Mycena chlorophos for searching fungal bioluminescence genes.</title>
        <authorList>
            <person name="Tanaka Y."/>
            <person name="Kasuga D."/>
            <person name="Oba Y."/>
            <person name="Hase S."/>
            <person name="Sato K."/>
            <person name="Oba Y."/>
            <person name="Sakakibara Y."/>
        </authorList>
    </citation>
    <scope>NUCLEOTIDE SEQUENCE</scope>
</reference>
<dbReference type="Proteomes" id="UP000815677">
    <property type="component" value="Unassembled WGS sequence"/>
</dbReference>
<keyword evidence="2" id="KW-1185">Reference proteome</keyword>
<organism evidence="1 2">
    <name type="scientific">Mycena chlorophos</name>
    <name type="common">Agaric fungus</name>
    <name type="synonym">Agaricus chlorophos</name>
    <dbReference type="NCBI Taxonomy" id="658473"/>
    <lineage>
        <taxon>Eukaryota</taxon>
        <taxon>Fungi</taxon>
        <taxon>Dikarya</taxon>
        <taxon>Basidiomycota</taxon>
        <taxon>Agaricomycotina</taxon>
        <taxon>Agaricomycetes</taxon>
        <taxon>Agaricomycetidae</taxon>
        <taxon>Agaricales</taxon>
        <taxon>Marasmiineae</taxon>
        <taxon>Mycenaceae</taxon>
        <taxon>Mycena</taxon>
    </lineage>
</organism>